<evidence type="ECO:0000313" key="3">
    <source>
        <dbReference type="Proteomes" id="UP000203902"/>
    </source>
</evidence>
<dbReference type="KEGG" id="vg:30308267"/>
<dbReference type="GeneID" id="30308267"/>
<gene>
    <name evidence="2" type="ORF">C490910_213</name>
</gene>
<keyword evidence="3" id="KW-1185">Reference proteome</keyword>
<dbReference type="InterPro" id="IPR041219">
    <property type="entry name" value="Phage_lysozyme2"/>
</dbReference>
<evidence type="ECO:0000259" key="1">
    <source>
        <dbReference type="Pfam" id="PF18013"/>
    </source>
</evidence>
<organism evidence="2 3">
    <name type="scientific">Synechococcus phage S-CAM7</name>
    <dbReference type="NCBI Taxonomy" id="1883368"/>
    <lineage>
        <taxon>Viruses</taxon>
        <taxon>Duplodnaviria</taxon>
        <taxon>Heunggongvirae</taxon>
        <taxon>Uroviricota</taxon>
        <taxon>Caudoviricetes</taxon>
        <taxon>Pantevenvirales</taxon>
        <taxon>Kyanoviridae</taxon>
        <taxon>Mazuvirus</taxon>
        <taxon>Mazuvirus scam7</taxon>
    </lineage>
</organism>
<sequence>MRVHMLLFICSLIEPWCVEGVVPPIKCRILLLNLKLFTQFAAVATSLTLSSLATSTVPQLPAMAVETEEKATVVEAEPVVETETRWVLPTANHAETKVLNALQDRGIEDRNALATVMGNIKQESKFNSNICEGGARVSYHGCRSGGYGLIQWTSIGRYRGLGSHAYRIGMDPSTVDAQISFLFTERQWRGIEPSLKTNGQSIGFYMGKTYYWLGWGIHGNRTTYAYQYASRLTSIEVPVT</sequence>
<dbReference type="Proteomes" id="UP000203902">
    <property type="component" value="Segment"/>
</dbReference>
<feature type="domain" description="Phage tail lysozyme" evidence="1">
    <location>
        <begin position="95"/>
        <end position="188"/>
    </location>
</feature>
<reference evidence="2 3" key="1">
    <citation type="journal article" date="2016" name="Virology">
        <title>The genomic content and context of auxiliary metabolic genes in marine cyanomyoviruses.</title>
        <authorList>
            <person name="Crummett L.T."/>
            <person name="Puxty R.J."/>
            <person name="Weihe C."/>
            <person name="Marston M.F."/>
            <person name="Martiny J.B."/>
        </authorList>
    </citation>
    <scope>NUCLEOTIDE SEQUENCE [LARGE SCALE GENOMIC DNA]</scope>
    <source>
        <strain evidence="2">0910CC49</strain>
    </source>
</reference>
<dbReference type="RefSeq" id="YP_009323146.1">
    <property type="nucleotide sequence ID" value="NC_031927.1"/>
</dbReference>
<dbReference type="Gene3D" id="1.10.530.10">
    <property type="match status" value="1"/>
</dbReference>
<proteinExistence type="predicted"/>
<accession>A0A1D8KU23</accession>
<dbReference type="EMBL" id="KU686212">
    <property type="protein sequence ID" value="AOV62137.1"/>
    <property type="molecule type" value="Genomic_DNA"/>
</dbReference>
<name>A0A1D8KU23_9CAUD</name>
<dbReference type="OrthoDB" id="11873at10239"/>
<protein>
    <recommendedName>
        <fullName evidence="1">Phage tail lysozyme domain-containing protein</fullName>
    </recommendedName>
</protein>
<evidence type="ECO:0000313" key="2">
    <source>
        <dbReference type="EMBL" id="AOV62137.1"/>
    </source>
</evidence>
<dbReference type="Pfam" id="PF18013">
    <property type="entry name" value="Phage_lysozyme2"/>
    <property type="match status" value="1"/>
</dbReference>